<dbReference type="PANTHER" id="PTHR24421:SF63">
    <property type="entry name" value="SENSOR HISTIDINE KINASE DESK"/>
    <property type="match status" value="1"/>
</dbReference>
<protein>
    <submittedName>
        <fullName evidence="6">Sensor histidine kinase</fullName>
    </submittedName>
</protein>
<dbReference type="Gene3D" id="1.20.5.1930">
    <property type="match status" value="1"/>
</dbReference>
<feature type="transmembrane region" description="Helical" evidence="4">
    <location>
        <begin position="114"/>
        <end position="133"/>
    </location>
</feature>
<dbReference type="GO" id="GO:0016301">
    <property type="term" value="F:kinase activity"/>
    <property type="evidence" value="ECO:0007669"/>
    <property type="project" value="UniProtKB-KW"/>
</dbReference>
<dbReference type="RefSeq" id="WP_186892207.1">
    <property type="nucleotide sequence ID" value="NZ_JACOFU010000008.1"/>
</dbReference>
<reference evidence="6 7" key="1">
    <citation type="submission" date="2020-08" db="EMBL/GenBank/DDBJ databases">
        <title>Novel species isolated from subtropical streams in China.</title>
        <authorList>
            <person name="Lu H."/>
        </authorList>
    </citation>
    <scope>NUCLEOTIDE SEQUENCE [LARGE SCALE GENOMIC DNA]</scope>
    <source>
        <strain evidence="6 7">KCTC 52442</strain>
    </source>
</reference>
<keyword evidence="4" id="KW-0472">Membrane</keyword>
<dbReference type="CDD" id="cd16917">
    <property type="entry name" value="HATPase_UhpB-NarQ-NarX-like"/>
    <property type="match status" value="1"/>
</dbReference>
<keyword evidence="4" id="KW-0812">Transmembrane</keyword>
<name>A0ABR6XUJ2_9BURK</name>
<feature type="domain" description="Signal transduction histidine kinase subgroup 3 dimerisation and phosphoacceptor" evidence="5">
    <location>
        <begin position="182"/>
        <end position="248"/>
    </location>
</feature>
<keyword evidence="3" id="KW-0902">Two-component regulatory system</keyword>
<evidence type="ECO:0000313" key="6">
    <source>
        <dbReference type="EMBL" id="MBC3833158.1"/>
    </source>
</evidence>
<dbReference type="Proteomes" id="UP000643610">
    <property type="component" value="Unassembled WGS sequence"/>
</dbReference>
<keyword evidence="1" id="KW-0808">Transferase</keyword>
<comment type="caution">
    <text evidence="6">The sequence shown here is derived from an EMBL/GenBank/DDBJ whole genome shotgun (WGS) entry which is preliminary data.</text>
</comment>
<dbReference type="SUPFAM" id="SSF55874">
    <property type="entry name" value="ATPase domain of HSP90 chaperone/DNA topoisomerase II/histidine kinase"/>
    <property type="match status" value="1"/>
</dbReference>
<dbReference type="InterPro" id="IPR036890">
    <property type="entry name" value="HATPase_C_sf"/>
</dbReference>
<dbReference type="Pfam" id="PF07730">
    <property type="entry name" value="HisKA_3"/>
    <property type="match status" value="1"/>
</dbReference>
<evidence type="ECO:0000256" key="4">
    <source>
        <dbReference type="SAM" id="Phobius"/>
    </source>
</evidence>
<evidence type="ECO:0000256" key="3">
    <source>
        <dbReference type="ARBA" id="ARBA00023012"/>
    </source>
</evidence>
<evidence type="ECO:0000259" key="5">
    <source>
        <dbReference type="Pfam" id="PF07730"/>
    </source>
</evidence>
<accession>A0ABR6XUJ2</accession>
<proteinExistence type="predicted"/>
<evidence type="ECO:0000256" key="1">
    <source>
        <dbReference type="ARBA" id="ARBA00022679"/>
    </source>
</evidence>
<dbReference type="EMBL" id="JACOFU010000008">
    <property type="protein sequence ID" value="MBC3833158.1"/>
    <property type="molecule type" value="Genomic_DNA"/>
</dbReference>
<feature type="transmembrane region" description="Helical" evidence="4">
    <location>
        <begin position="75"/>
        <end position="102"/>
    </location>
</feature>
<feature type="transmembrane region" description="Helical" evidence="4">
    <location>
        <begin position="48"/>
        <end position="69"/>
    </location>
</feature>
<evidence type="ECO:0000313" key="7">
    <source>
        <dbReference type="Proteomes" id="UP000643610"/>
    </source>
</evidence>
<feature type="transmembrane region" description="Helical" evidence="4">
    <location>
        <begin position="139"/>
        <end position="160"/>
    </location>
</feature>
<dbReference type="Gene3D" id="3.30.565.10">
    <property type="entry name" value="Histidine kinase-like ATPase, C-terminal domain"/>
    <property type="match status" value="1"/>
</dbReference>
<keyword evidence="7" id="KW-1185">Reference proteome</keyword>
<keyword evidence="4" id="KW-1133">Transmembrane helix</keyword>
<feature type="transmembrane region" description="Helical" evidence="4">
    <location>
        <begin position="24"/>
        <end position="41"/>
    </location>
</feature>
<evidence type="ECO:0000256" key="2">
    <source>
        <dbReference type="ARBA" id="ARBA00022777"/>
    </source>
</evidence>
<dbReference type="InterPro" id="IPR011712">
    <property type="entry name" value="Sig_transdc_His_kin_sub3_dim/P"/>
</dbReference>
<dbReference type="PANTHER" id="PTHR24421">
    <property type="entry name" value="NITRATE/NITRITE SENSOR PROTEIN NARX-RELATED"/>
    <property type="match status" value="1"/>
</dbReference>
<keyword evidence="2 6" id="KW-0418">Kinase</keyword>
<organism evidence="6 7">
    <name type="scientific">Undibacterium amnicola</name>
    <dbReference type="NCBI Taxonomy" id="1834038"/>
    <lineage>
        <taxon>Bacteria</taxon>
        <taxon>Pseudomonadati</taxon>
        <taxon>Pseudomonadota</taxon>
        <taxon>Betaproteobacteria</taxon>
        <taxon>Burkholderiales</taxon>
        <taxon>Oxalobacteraceae</taxon>
        <taxon>Undibacterium</taxon>
    </lineage>
</organism>
<sequence>MSVFTQLTPIWSRDWIPPRYGKAPYFWLLSFVFFGWKYFYVFPSALELCLVALSILVFLPIYLYSFWVYDWRVGVCIAITCGFGIAWAGFNPGGSTFVIFAAAMSSRFQHNPRYAYIALGSVWLIVAVCSYVMKLAPTFWVPALIFSIPSAVGAIIGERLERANEKLFRKQEEIEHLATLAERERIARDLHDLLGHTLSVITLKAELARKLFDRDQRACQKEIADIEQTARQALAEVRSAVLGYRDTGLAHELRGARNTLDSANVKFVSELEGKFDADSKIKPLPAAIENVIALALREAITNIIRHSQATVCHCKLNSDDDYVYFHLSDNGFEGMTQVPKLEKGNGLTGMSERVRALGGQLQTSCKQGVAIDIVLPLKSAQS</sequence>
<dbReference type="InterPro" id="IPR050482">
    <property type="entry name" value="Sensor_HK_TwoCompSys"/>
</dbReference>
<gene>
    <name evidence="6" type="ORF">H8K33_16740</name>
</gene>